<organism evidence="2 3">
    <name type="scientific">Nothophoma quercina</name>
    <dbReference type="NCBI Taxonomy" id="749835"/>
    <lineage>
        <taxon>Eukaryota</taxon>
        <taxon>Fungi</taxon>
        <taxon>Dikarya</taxon>
        <taxon>Ascomycota</taxon>
        <taxon>Pezizomycotina</taxon>
        <taxon>Dothideomycetes</taxon>
        <taxon>Pleosporomycetidae</taxon>
        <taxon>Pleosporales</taxon>
        <taxon>Pleosporineae</taxon>
        <taxon>Didymellaceae</taxon>
        <taxon>Nothophoma</taxon>
    </lineage>
</organism>
<evidence type="ECO:0000313" key="3">
    <source>
        <dbReference type="Proteomes" id="UP001521222"/>
    </source>
</evidence>
<evidence type="ECO:0000256" key="1">
    <source>
        <dbReference type="SAM" id="MobiDB-lite"/>
    </source>
</evidence>
<dbReference type="InterPro" id="IPR003903">
    <property type="entry name" value="UIM_dom"/>
</dbReference>
<evidence type="ECO:0000313" key="2">
    <source>
        <dbReference type="EMBL" id="KAL1601325.1"/>
    </source>
</evidence>
<feature type="compositionally biased region" description="Basic and acidic residues" evidence="1">
    <location>
        <begin position="294"/>
        <end position="319"/>
    </location>
</feature>
<sequence length="447" mass="49387">MVQFGFGLYDGITGIVTDPYKGAKKEGGVGFVKGVGRGIFSVPFRVMGGAWAVPGYAMKGLYQEMIKSKGNGVQNYIIAARISQGYDESLSVTPQERADIVSKWNIVKVNAKRKNNPGRETIDSLHSLVADKRKRKEDRWNRVNSHFNKPEARPSFPPSLSQHTSYSEASTEPVSRTNSNALPAWKVQEQQRISRITTANSQQSQQSNTELEAQLIAEEEAERRELEAAIAASVAENSHGNAEEDQLMARAVRASVAELERAPANSTEQDEEEALKRAMQVSLQEAGRSGATEEEQKLLEETLRKSLLDTSRHHQHGSDSEWDSSDTEDDADFQRIMAESKELAHLQQHYPQDCQNAAGVQESGVAGASGAVDTTAEDEELRKVLEESERAEKERQANASKEKTEDEIVMEYIKKQSLLEEEHRQRRLQGRDTAGESSSAGASASGP</sequence>
<gene>
    <name evidence="2" type="ORF">SLS59_005479</name>
</gene>
<feature type="region of interest" description="Disordered" evidence="1">
    <location>
        <begin position="348"/>
        <end position="447"/>
    </location>
</feature>
<name>A0ABR3RA68_9PLEO</name>
<feature type="region of interest" description="Disordered" evidence="1">
    <location>
        <begin position="133"/>
        <end position="182"/>
    </location>
</feature>
<reference evidence="2 3" key="1">
    <citation type="submission" date="2024-02" db="EMBL/GenBank/DDBJ databases">
        <title>De novo assembly and annotation of 12 fungi associated with fruit tree decline syndrome in Ontario, Canada.</title>
        <authorList>
            <person name="Sulman M."/>
            <person name="Ellouze W."/>
            <person name="Ilyukhin E."/>
        </authorList>
    </citation>
    <scope>NUCLEOTIDE SEQUENCE [LARGE SCALE GENOMIC DNA]</scope>
    <source>
        <strain evidence="2 3">M97-236</strain>
    </source>
</reference>
<dbReference type="PROSITE" id="PS50330">
    <property type="entry name" value="UIM"/>
    <property type="match status" value="2"/>
</dbReference>
<keyword evidence="3" id="KW-1185">Reference proteome</keyword>
<comment type="caution">
    <text evidence="2">The sequence shown here is derived from an EMBL/GenBank/DDBJ whole genome shotgun (WGS) entry which is preliminary data.</text>
</comment>
<feature type="compositionally biased region" description="Low complexity" evidence="1">
    <location>
        <begin position="435"/>
        <end position="447"/>
    </location>
</feature>
<dbReference type="Proteomes" id="UP001521222">
    <property type="component" value="Unassembled WGS sequence"/>
</dbReference>
<feature type="region of interest" description="Disordered" evidence="1">
    <location>
        <begin position="282"/>
        <end position="334"/>
    </location>
</feature>
<protein>
    <submittedName>
        <fullName evidence="2">Uncharacterized protein</fullName>
    </submittedName>
</protein>
<feature type="compositionally biased region" description="Polar residues" evidence="1">
    <location>
        <begin position="158"/>
        <end position="181"/>
    </location>
</feature>
<dbReference type="EMBL" id="JAKIXB020000016">
    <property type="protein sequence ID" value="KAL1601325.1"/>
    <property type="molecule type" value="Genomic_DNA"/>
</dbReference>
<feature type="compositionally biased region" description="Acidic residues" evidence="1">
    <location>
        <begin position="320"/>
        <end position="331"/>
    </location>
</feature>
<proteinExistence type="predicted"/>
<feature type="compositionally biased region" description="Basic and acidic residues" evidence="1">
    <location>
        <begin position="380"/>
        <end position="434"/>
    </location>
</feature>
<accession>A0ABR3RA68</accession>
<dbReference type="SMART" id="SM00726">
    <property type="entry name" value="UIM"/>
    <property type="match status" value="5"/>
</dbReference>